<keyword evidence="1" id="KW-1133">Transmembrane helix</keyword>
<proteinExistence type="predicted"/>
<dbReference type="EMBL" id="KL596694">
    <property type="protein sequence ID" value="KER28677.1"/>
    <property type="molecule type" value="Genomic_DNA"/>
</dbReference>
<evidence type="ECO:0000313" key="3">
    <source>
        <dbReference type="Proteomes" id="UP000054324"/>
    </source>
</evidence>
<feature type="transmembrane region" description="Helical" evidence="1">
    <location>
        <begin position="12"/>
        <end position="37"/>
    </location>
</feature>
<protein>
    <submittedName>
        <fullName evidence="2">Uncharacterized protein</fullName>
    </submittedName>
</protein>
<dbReference type="AlphaFoldDB" id="A0A074ZS94"/>
<evidence type="ECO:0000256" key="1">
    <source>
        <dbReference type="SAM" id="Phobius"/>
    </source>
</evidence>
<dbReference type="RefSeq" id="XP_009167575.1">
    <property type="nucleotide sequence ID" value="XM_009169311.1"/>
</dbReference>
<evidence type="ECO:0000313" key="2">
    <source>
        <dbReference type="EMBL" id="KER28677.1"/>
    </source>
</evidence>
<organism evidence="2 3">
    <name type="scientific">Opisthorchis viverrini</name>
    <name type="common">Southeast Asian liver fluke</name>
    <dbReference type="NCBI Taxonomy" id="6198"/>
    <lineage>
        <taxon>Eukaryota</taxon>
        <taxon>Metazoa</taxon>
        <taxon>Spiralia</taxon>
        <taxon>Lophotrochozoa</taxon>
        <taxon>Platyhelminthes</taxon>
        <taxon>Trematoda</taxon>
        <taxon>Digenea</taxon>
        <taxon>Opisthorchiida</taxon>
        <taxon>Opisthorchiata</taxon>
        <taxon>Opisthorchiidae</taxon>
        <taxon>Opisthorchis</taxon>
    </lineage>
</organism>
<reference evidence="2 3" key="1">
    <citation type="submission" date="2013-11" db="EMBL/GenBank/DDBJ databases">
        <title>Opisthorchis viverrini - life in the bile duct.</title>
        <authorList>
            <person name="Young N.D."/>
            <person name="Nagarajan N."/>
            <person name="Lin S.J."/>
            <person name="Korhonen P.K."/>
            <person name="Jex A.R."/>
            <person name="Hall R.S."/>
            <person name="Safavi-Hemami H."/>
            <person name="Kaewkong W."/>
            <person name="Bertrand D."/>
            <person name="Gao S."/>
            <person name="Seet Q."/>
            <person name="Wongkham S."/>
            <person name="Teh B.T."/>
            <person name="Wongkham C."/>
            <person name="Intapan P.M."/>
            <person name="Maleewong W."/>
            <person name="Yang X."/>
            <person name="Hu M."/>
            <person name="Wang Z."/>
            <person name="Hofmann A."/>
            <person name="Sternberg P.W."/>
            <person name="Tan P."/>
            <person name="Wang J."/>
            <person name="Gasser R.B."/>
        </authorList>
    </citation>
    <scope>NUCLEOTIDE SEQUENCE [LARGE SCALE GENOMIC DNA]</scope>
</reference>
<accession>A0A074ZS94</accession>
<keyword evidence="1" id="KW-0812">Transmembrane</keyword>
<keyword evidence="3" id="KW-1185">Reference proteome</keyword>
<dbReference type="KEGG" id="ovi:T265_04547"/>
<name>A0A074ZS94_OPIVI</name>
<sequence>MLYIYANSNARVLLVARICILDFYPSGLFVLDAYLLSRARALQRVFRHEAAHNALVIDNSTHLTTKSCEQCLNDLGCRHLFTVPQYLQLNALTQTFIFIHFFVKLDGGIDDFLI</sequence>
<dbReference type="Proteomes" id="UP000054324">
    <property type="component" value="Unassembled WGS sequence"/>
</dbReference>
<dbReference type="GeneID" id="20318729"/>
<keyword evidence="1" id="KW-0472">Membrane</keyword>
<dbReference type="CTD" id="20318729"/>
<gene>
    <name evidence="2" type="ORF">T265_04547</name>
</gene>